<evidence type="ECO:0000313" key="2">
    <source>
        <dbReference type="Proteomes" id="UP000182126"/>
    </source>
</evidence>
<protein>
    <submittedName>
        <fullName evidence="1">5-methylcytosine-specific restriction enzyme subunit McrC</fullName>
    </submittedName>
</protein>
<name>A0A1H1TN75_9MICO</name>
<proteinExistence type="predicted"/>
<dbReference type="GeneID" id="36300248"/>
<accession>A0A1H1TN75</accession>
<dbReference type="EMBL" id="LT629770">
    <property type="protein sequence ID" value="SDS61406.1"/>
    <property type="molecule type" value="Genomic_DNA"/>
</dbReference>
<gene>
    <name evidence="1" type="ORF">SAMN04489809_2250</name>
</gene>
<dbReference type="AlphaFoldDB" id="A0A1H1TN75"/>
<dbReference type="REBASE" id="163054">
    <property type="entry name" value="Mpa15019McrBCP"/>
</dbReference>
<dbReference type="RefSeq" id="WP_082749944.1">
    <property type="nucleotide sequence ID" value="NZ_LT629770.1"/>
</dbReference>
<reference evidence="1 2" key="1">
    <citation type="submission" date="2016-10" db="EMBL/GenBank/DDBJ databases">
        <authorList>
            <person name="de Groot N.N."/>
        </authorList>
    </citation>
    <scope>NUCLEOTIDE SEQUENCE [LARGE SCALE GENOMIC DNA]</scope>
    <source>
        <strain evidence="1 2">DSM 15019</strain>
    </source>
</reference>
<dbReference type="Proteomes" id="UP000182126">
    <property type="component" value="Chromosome I"/>
</dbReference>
<evidence type="ECO:0000313" key="1">
    <source>
        <dbReference type="EMBL" id="SDS61406.1"/>
    </source>
</evidence>
<dbReference type="Pfam" id="PF10117">
    <property type="entry name" value="McrBC"/>
    <property type="match status" value="1"/>
</dbReference>
<organism evidence="1 2">
    <name type="scientific">Microbacterium paraoxydans</name>
    <dbReference type="NCBI Taxonomy" id="199592"/>
    <lineage>
        <taxon>Bacteria</taxon>
        <taxon>Bacillati</taxon>
        <taxon>Actinomycetota</taxon>
        <taxon>Actinomycetes</taxon>
        <taxon>Micrococcales</taxon>
        <taxon>Microbacteriaceae</taxon>
        <taxon>Microbacterium</taxon>
    </lineage>
</organism>
<dbReference type="PANTHER" id="PTHR38733:SF1">
    <property type="entry name" value="TYPE IV METHYL-DIRECTED RESTRICTION ENZYME ECOKMCRBC"/>
    <property type="match status" value="1"/>
</dbReference>
<sequence>MNAVVAEPRVEEIAEKGESFVALTASQAARLQELRFCRVSPTTDLDIWRVTEVTRVGVVAIDDVRLIVRPKTPLRSLIFMASYSGLQAEVDDASFSFEADQDLPAALASALLRAVGEATGRGLLKGYVSVEETRTVIRGRWDIARQLKVRPGIPVPVELTYDDYTEDVPENRILKAALRALVRLDQLPGRVVDKLGPLLGLFSEVSDLRATGPVMLPAESRLNAHYQPALRLARWVLEATSWAHAEGASSGSAFLLNVAKMYEDFVGRVLQATLHPEGFDVDLQMSDWRLDTDGKVRMRPDIVISRGGRVITVADTKYKVWGESDGSPPNVDVYQALAYAVTAGVREVHLLYVSGDVGPRRYEIAATGTTVVAHAVDIGGEPGALVSRVMELGASLVPAVVLPPGVGIDR</sequence>
<dbReference type="PANTHER" id="PTHR38733">
    <property type="entry name" value="PROTEIN MCRC"/>
    <property type="match status" value="1"/>
</dbReference>
<dbReference type="InterPro" id="IPR019292">
    <property type="entry name" value="McrC"/>
</dbReference>